<sequence length="107" mass="12378">MRKKVKESGKVKFSNIEVHNAERPVQKSRAYLPSLRCGCRRYISTTMSLRKEERTSSVPDDFNRGRQGTNNSKDRYAVVASRLARKLLRQYSFLFLLLPKATKALLD</sequence>
<keyword evidence="3" id="KW-1185">Reference proteome</keyword>
<evidence type="ECO:0000256" key="1">
    <source>
        <dbReference type="SAM" id="MobiDB-lite"/>
    </source>
</evidence>
<dbReference type="Proteomes" id="UP000600918">
    <property type="component" value="Unassembled WGS sequence"/>
</dbReference>
<comment type="caution">
    <text evidence="2">The sequence shown here is derived from an EMBL/GenBank/DDBJ whole genome shotgun (WGS) entry which is preliminary data.</text>
</comment>
<accession>A0A834PAZ0</accession>
<protein>
    <submittedName>
        <fullName evidence="2">Uncharacterized protein</fullName>
    </submittedName>
</protein>
<name>A0A834PAZ0_VESPE</name>
<feature type="region of interest" description="Disordered" evidence="1">
    <location>
        <begin position="53"/>
        <end position="73"/>
    </location>
</feature>
<dbReference type="EMBL" id="JACSDY010000002">
    <property type="protein sequence ID" value="KAF7434761.1"/>
    <property type="molecule type" value="Genomic_DNA"/>
</dbReference>
<organism evidence="2 3">
    <name type="scientific">Vespula pensylvanica</name>
    <name type="common">Western yellow jacket</name>
    <name type="synonym">Wasp</name>
    <dbReference type="NCBI Taxonomy" id="30213"/>
    <lineage>
        <taxon>Eukaryota</taxon>
        <taxon>Metazoa</taxon>
        <taxon>Ecdysozoa</taxon>
        <taxon>Arthropoda</taxon>
        <taxon>Hexapoda</taxon>
        <taxon>Insecta</taxon>
        <taxon>Pterygota</taxon>
        <taxon>Neoptera</taxon>
        <taxon>Endopterygota</taxon>
        <taxon>Hymenoptera</taxon>
        <taxon>Apocrita</taxon>
        <taxon>Aculeata</taxon>
        <taxon>Vespoidea</taxon>
        <taxon>Vespidae</taxon>
        <taxon>Vespinae</taxon>
        <taxon>Vespula</taxon>
    </lineage>
</organism>
<gene>
    <name evidence="2" type="ORF">H0235_002952</name>
</gene>
<evidence type="ECO:0000313" key="3">
    <source>
        <dbReference type="Proteomes" id="UP000600918"/>
    </source>
</evidence>
<evidence type="ECO:0000313" key="2">
    <source>
        <dbReference type="EMBL" id="KAF7434761.1"/>
    </source>
</evidence>
<proteinExistence type="predicted"/>
<reference evidence="2" key="1">
    <citation type="journal article" date="2020" name="G3 (Bethesda)">
        <title>High-Quality Assemblies for Three Invasive Social Wasps from the &lt;i&gt;Vespula&lt;/i&gt; Genus.</title>
        <authorList>
            <person name="Harrop T.W.R."/>
            <person name="Guhlin J."/>
            <person name="McLaughlin G.M."/>
            <person name="Permina E."/>
            <person name="Stockwell P."/>
            <person name="Gilligan J."/>
            <person name="Le Lec M.F."/>
            <person name="Gruber M.A.M."/>
            <person name="Quinn O."/>
            <person name="Lovegrove M."/>
            <person name="Duncan E.J."/>
            <person name="Remnant E.J."/>
            <person name="Van Eeckhoven J."/>
            <person name="Graham B."/>
            <person name="Knapp R.A."/>
            <person name="Langford K.W."/>
            <person name="Kronenberg Z."/>
            <person name="Press M.O."/>
            <person name="Eacker S.M."/>
            <person name="Wilson-Rankin E.E."/>
            <person name="Purcell J."/>
            <person name="Lester P.J."/>
            <person name="Dearden P.K."/>
        </authorList>
    </citation>
    <scope>NUCLEOTIDE SEQUENCE</scope>
    <source>
        <strain evidence="2">Volc-1</strain>
    </source>
</reference>
<dbReference type="AlphaFoldDB" id="A0A834PAZ0"/>